<dbReference type="PANTHER" id="PTHR48090">
    <property type="entry name" value="UNDECAPRENYL-PHOSPHATE 4-DEOXY-4-FORMAMIDO-L-ARABINOSE TRANSFERASE-RELATED"/>
    <property type="match status" value="1"/>
</dbReference>
<protein>
    <submittedName>
        <fullName evidence="9">Glycosyltransferase family 2 protein</fullName>
        <ecNumber evidence="9">2.4.-.-</ecNumber>
    </submittedName>
</protein>
<evidence type="ECO:0000259" key="8">
    <source>
        <dbReference type="Pfam" id="PF00535"/>
    </source>
</evidence>
<dbReference type="InterPro" id="IPR050256">
    <property type="entry name" value="Glycosyltransferase_2"/>
</dbReference>
<dbReference type="SUPFAM" id="SSF53448">
    <property type="entry name" value="Nucleotide-diphospho-sugar transferases"/>
    <property type="match status" value="1"/>
</dbReference>
<evidence type="ECO:0000256" key="3">
    <source>
        <dbReference type="ARBA" id="ARBA00022679"/>
    </source>
</evidence>
<feature type="transmembrane region" description="Helical" evidence="7">
    <location>
        <begin position="287"/>
        <end position="309"/>
    </location>
</feature>
<comment type="caution">
    <text evidence="9">The sequence shown here is derived from an EMBL/GenBank/DDBJ whole genome shotgun (WGS) entry which is preliminary data.</text>
</comment>
<dbReference type="PANTHER" id="PTHR48090:SF1">
    <property type="entry name" value="PROPHAGE BACTOPRENOL GLUCOSYL TRANSFERASE HOMOLOG"/>
    <property type="match status" value="1"/>
</dbReference>
<name>A0ABW1KU58_9PROT</name>
<keyword evidence="6 7" id="KW-0472">Membrane</keyword>
<evidence type="ECO:0000313" key="10">
    <source>
        <dbReference type="Proteomes" id="UP001596116"/>
    </source>
</evidence>
<evidence type="ECO:0000256" key="4">
    <source>
        <dbReference type="ARBA" id="ARBA00022692"/>
    </source>
</evidence>
<dbReference type="EMBL" id="JBHPON010000001">
    <property type="protein sequence ID" value="MFC6034845.1"/>
    <property type="molecule type" value="Genomic_DNA"/>
</dbReference>
<dbReference type="GO" id="GO:0016757">
    <property type="term" value="F:glycosyltransferase activity"/>
    <property type="evidence" value="ECO:0007669"/>
    <property type="project" value="UniProtKB-KW"/>
</dbReference>
<keyword evidence="5 7" id="KW-1133">Transmembrane helix</keyword>
<keyword evidence="4 7" id="KW-0812">Transmembrane</keyword>
<keyword evidence="2 9" id="KW-0328">Glycosyltransferase</keyword>
<gene>
    <name evidence="9" type="ORF">ACFMB1_04770</name>
</gene>
<feature type="domain" description="Glycosyltransferase 2-like" evidence="8">
    <location>
        <begin position="27"/>
        <end position="189"/>
    </location>
</feature>
<dbReference type="InterPro" id="IPR029044">
    <property type="entry name" value="Nucleotide-diphossugar_trans"/>
</dbReference>
<keyword evidence="10" id="KW-1185">Reference proteome</keyword>
<evidence type="ECO:0000256" key="2">
    <source>
        <dbReference type="ARBA" id="ARBA00022676"/>
    </source>
</evidence>
<dbReference type="RefSeq" id="WP_379879817.1">
    <property type="nucleotide sequence ID" value="NZ_JBHPON010000001.1"/>
</dbReference>
<dbReference type="Pfam" id="PF00535">
    <property type="entry name" value="Glycos_transf_2"/>
    <property type="match status" value="1"/>
</dbReference>
<evidence type="ECO:0000256" key="7">
    <source>
        <dbReference type="SAM" id="Phobius"/>
    </source>
</evidence>
<evidence type="ECO:0000313" key="9">
    <source>
        <dbReference type="EMBL" id="MFC6034845.1"/>
    </source>
</evidence>
<sequence length="349" mass="38086">MTPSQNNTSDAPPGLRPRAETAPALLSIVCPAFNEAENIIPFHKAVAKVMRHIAQSFEVVFVNDGSRDDTILKMRELREAHANTTIIDLSRNFGKEVAVSAGLDHARGDAVVIIDADLQHPPQVIEEMIAGWREGYDVVYGQRRGREDEGFLRRATATAFYRVMNSIGRSPIPPNAGDFRLMSRRAADAVRSVREHHRFMKGVFAWVGFPAKAVPFDVETRYAGASKWSFWKLWNFSIEGVTSHTLAPLKISTYIGTAVAALSFVYGAFVVAKAAMVGDPAPGFPTLAALVLFLGGLQLMVLGVMGEYLGRIFNETKQRPLYFTTSIEASTVEASSQNIAGPVSVSSVA</sequence>
<dbReference type="Gene3D" id="3.90.550.10">
    <property type="entry name" value="Spore Coat Polysaccharide Biosynthesis Protein SpsA, Chain A"/>
    <property type="match status" value="1"/>
</dbReference>
<dbReference type="CDD" id="cd04187">
    <property type="entry name" value="DPM1_like_bac"/>
    <property type="match status" value="1"/>
</dbReference>
<evidence type="ECO:0000256" key="5">
    <source>
        <dbReference type="ARBA" id="ARBA00022989"/>
    </source>
</evidence>
<dbReference type="InterPro" id="IPR001173">
    <property type="entry name" value="Glyco_trans_2-like"/>
</dbReference>
<evidence type="ECO:0000256" key="1">
    <source>
        <dbReference type="ARBA" id="ARBA00004141"/>
    </source>
</evidence>
<organism evidence="9 10">
    <name type="scientific">Hyphococcus aureus</name>
    <dbReference type="NCBI Taxonomy" id="2666033"/>
    <lineage>
        <taxon>Bacteria</taxon>
        <taxon>Pseudomonadati</taxon>
        <taxon>Pseudomonadota</taxon>
        <taxon>Alphaproteobacteria</taxon>
        <taxon>Parvularculales</taxon>
        <taxon>Parvularculaceae</taxon>
        <taxon>Hyphococcus</taxon>
    </lineage>
</organism>
<dbReference type="EC" id="2.4.-.-" evidence="9"/>
<feature type="transmembrane region" description="Helical" evidence="7">
    <location>
        <begin position="254"/>
        <end position="275"/>
    </location>
</feature>
<proteinExistence type="predicted"/>
<evidence type="ECO:0000256" key="6">
    <source>
        <dbReference type="ARBA" id="ARBA00023136"/>
    </source>
</evidence>
<dbReference type="Proteomes" id="UP001596116">
    <property type="component" value="Unassembled WGS sequence"/>
</dbReference>
<keyword evidence="3 9" id="KW-0808">Transferase</keyword>
<reference evidence="9 10" key="1">
    <citation type="submission" date="2024-09" db="EMBL/GenBank/DDBJ databases">
        <authorList>
            <person name="Zhang Z.-H."/>
        </authorList>
    </citation>
    <scope>NUCLEOTIDE SEQUENCE [LARGE SCALE GENOMIC DNA]</scope>
    <source>
        <strain evidence="9 10">HHTR114</strain>
    </source>
</reference>
<comment type="subcellular location">
    <subcellularLocation>
        <location evidence="1">Membrane</location>
        <topology evidence="1">Multi-pass membrane protein</topology>
    </subcellularLocation>
</comment>
<accession>A0ABW1KU58</accession>